<keyword evidence="1" id="KW-1133">Transmembrane helix</keyword>
<dbReference type="Pfam" id="PF20327">
    <property type="entry name" value="DUF6622"/>
    <property type="match status" value="1"/>
</dbReference>
<feature type="transmembrane region" description="Helical" evidence="1">
    <location>
        <begin position="40"/>
        <end position="57"/>
    </location>
</feature>
<comment type="caution">
    <text evidence="2">The sequence shown here is derived from an EMBL/GenBank/DDBJ whole genome shotgun (WGS) entry which is preliminary data.</text>
</comment>
<name>A0ABT7NEW3_9BURK</name>
<sequence length="176" mass="19023">MLLQILSHTPEWVFGLFALLVWLGARQLREGTVGLMRVSLMPLAMIGLSLYGVWSAFGNSPMALVGWAAAAAVATMATQAIALPAVTRFDAATRSFRMAGSAVPLVLMMGIFFTKYVVGVLMAMHPELTHQASFAVGISTLYGAFSGMFFGRALRLWKLALREVRELRGLRSPSAA</sequence>
<keyword evidence="1" id="KW-0472">Membrane</keyword>
<dbReference type="Proteomes" id="UP001174908">
    <property type="component" value="Unassembled WGS sequence"/>
</dbReference>
<dbReference type="EMBL" id="JASZYV010000003">
    <property type="protein sequence ID" value="MDM0046486.1"/>
    <property type="molecule type" value="Genomic_DNA"/>
</dbReference>
<evidence type="ECO:0000313" key="3">
    <source>
        <dbReference type="Proteomes" id="UP001174908"/>
    </source>
</evidence>
<evidence type="ECO:0008006" key="4">
    <source>
        <dbReference type="Google" id="ProtNLM"/>
    </source>
</evidence>
<gene>
    <name evidence="2" type="ORF">QTH91_18490</name>
</gene>
<feature type="transmembrane region" description="Helical" evidence="1">
    <location>
        <begin position="98"/>
        <end position="122"/>
    </location>
</feature>
<feature type="transmembrane region" description="Helical" evidence="1">
    <location>
        <begin position="63"/>
        <end position="86"/>
    </location>
</feature>
<protein>
    <recommendedName>
        <fullName evidence="4">Transmembrane protein</fullName>
    </recommendedName>
</protein>
<dbReference type="RefSeq" id="WP_286661552.1">
    <property type="nucleotide sequence ID" value="NZ_JASZYV010000003.1"/>
</dbReference>
<proteinExistence type="predicted"/>
<evidence type="ECO:0000313" key="2">
    <source>
        <dbReference type="EMBL" id="MDM0046486.1"/>
    </source>
</evidence>
<organism evidence="2 3">
    <name type="scientific">Variovorax dokdonensis</name>
    <dbReference type="NCBI Taxonomy" id="344883"/>
    <lineage>
        <taxon>Bacteria</taxon>
        <taxon>Pseudomonadati</taxon>
        <taxon>Pseudomonadota</taxon>
        <taxon>Betaproteobacteria</taxon>
        <taxon>Burkholderiales</taxon>
        <taxon>Comamonadaceae</taxon>
        <taxon>Variovorax</taxon>
    </lineage>
</organism>
<feature type="transmembrane region" description="Helical" evidence="1">
    <location>
        <begin position="12"/>
        <end position="28"/>
    </location>
</feature>
<feature type="transmembrane region" description="Helical" evidence="1">
    <location>
        <begin position="134"/>
        <end position="154"/>
    </location>
</feature>
<reference evidence="2" key="1">
    <citation type="submission" date="2023-06" db="EMBL/GenBank/DDBJ databases">
        <authorList>
            <person name="Jiang Y."/>
            <person name="Liu Q."/>
        </authorList>
    </citation>
    <scope>NUCLEOTIDE SEQUENCE</scope>
    <source>
        <strain evidence="2">CGMCC 1.12089</strain>
    </source>
</reference>
<accession>A0ABT7NEW3</accession>
<dbReference type="InterPro" id="IPR046730">
    <property type="entry name" value="DUF6622"/>
</dbReference>
<keyword evidence="3" id="KW-1185">Reference proteome</keyword>
<keyword evidence="1" id="KW-0812">Transmembrane</keyword>
<evidence type="ECO:0000256" key="1">
    <source>
        <dbReference type="SAM" id="Phobius"/>
    </source>
</evidence>